<dbReference type="Proteomes" id="UP001409585">
    <property type="component" value="Unassembled WGS sequence"/>
</dbReference>
<dbReference type="SUPFAM" id="SSF53098">
    <property type="entry name" value="Ribonuclease H-like"/>
    <property type="match status" value="1"/>
</dbReference>
<dbReference type="InterPro" id="IPR012337">
    <property type="entry name" value="RNaseH-like_sf"/>
</dbReference>
<evidence type="ECO:0008006" key="3">
    <source>
        <dbReference type="Google" id="ProtNLM"/>
    </source>
</evidence>
<keyword evidence="2" id="KW-1185">Reference proteome</keyword>
<dbReference type="InterPro" id="IPR036397">
    <property type="entry name" value="RNaseH_sf"/>
</dbReference>
<accession>A0AAV3U0G2</accession>
<dbReference type="GO" id="GO:0003676">
    <property type="term" value="F:nucleic acid binding"/>
    <property type="evidence" value="ECO:0007669"/>
    <property type="project" value="InterPro"/>
</dbReference>
<proteinExistence type="predicted"/>
<comment type="caution">
    <text evidence="1">The sequence shown here is derived from an EMBL/GenBank/DDBJ whole genome shotgun (WGS) entry which is preliminary data.</text>
</comment>
<sequence length="187" mass="21468">MKFHSCIDIEASGFGPRSYPIEVGVFLANGERYSRLIRPMWNWRHWDTQAESVHGITRDQLAHYGLDVVEVCAELNDLCAGETLYTDAWSHDSRWLTTLFHAGRTVMNFKCRAVEMVLDEYATEHWTELKHEAARQLGLAEHRAINDAFIVQHALVKAEQSAAIEPTFNARAKQWLNESRKKVAGWV</sequence>
<reference evidence="2" key="1">
    <citation type="journal article" date="2019" name="Int. J. Syst. Evol. Microbiol.">
        <title>The Global Catalogue of Microorganisms (GCM) 10K type strain sequencing project: providing services to taxonomists for standard genome sequencing and annotation.</title>
        <authorList>
            <consortium name="The Broad Institute Genomics Platform"/>
            <consortium name="The Broad Institute Genome Sequencing Center for Infectious Disease"/>
            <person name="Wu L."/>
            <person name="Ma J."/>
        </authorList>
    </citation>
    <scope>NUCLEOTIDE SEQUENCE [LARGE SCALE GENOMIC DNA]</scope>
    <source>
        <strain evidence="2">JCM 19134</strain>
    </source>
</reference>
<dbReference type="Gene3D" id="3.30.420.10">
    <property type="entry name" value="Ribonuclease H-like superfamily/Ribonuclease H"/>
    <property type="match status" value="1"/>
</dbReference>
<dbReference type="AlphaFoldDB" id="A0AAV3U0G2"/>
<dbReference type="EMBL" id="BAABLX010000007">
    <property type="protein sequence ID" value="GAA4936324.1"/>
    <property type="molecule type" value="Genomic_DNA"/>
</dbReference>
<organism evidence="1 2">
    <name type="scientific">Halioxenophilus aromaticivorans</name>
    <dbReference type="NCBI Taxonomy" id="1306992"/>
    <lineage>
        <taxon>Bacteria</taxon>
        <taxon>Pseudomonadati</taxon>
        <taxon>Pseudomonadota</taxon>
        <taxon>Gammaproteobacteria</taxon>
        <taxon>Alteromonadales</taxon>
        <taxon>Alteromonadaceae</taxon>
        <taxon>Halioxenophilus</taxon>
    </lineage>
</organism>
<evidence type="ECO:0000313" key="2">
    <source>
        <dbReference type="Proteomes" id="UP001409585"/>
    </source>
</evidence>
<protein>
    <recommendedName>
        <fullName evidence="3">Exonuclease domain-containing protein</fullName>
    </recommendedName>
</protein>
<dbReference type="RefSeq" id="WP_345418741.1">
    <property type="nucleotide sequence ID" value="NZ_AP031496.1"/>
</dbReference>
<name>A0AAV3U0G2_9ALTE</name>
<gene>
    <name evidence="1" type="ORF">GCM10025791_12530</name>
</gene>
<evidence type="ECO:0000313" key="1">
    <source>
        <dbReference type="EMBL" id="GAA4936324.1"/>
    </source>
</evidence>